<dbReference type="SUPFAM" id="SSF82185">
    <property type="entry name" value="Histone H3 K4-specific methyltransferase SET7/9 N-terminal domain"/>
    <property type="match status" value="1"/>
</dbReference>
<organism evidence="4 5">
    <name type="scientific">Trypanosoma cruzi (strain CL Brener)</name>
    <dbReference type="NCBI Taxonomy" id="353153"/>
    <lineage>
        <taxon>Eukaryota</taxon>
        <taxon>Discoba</taxon>
        <taxon>Euglenozoa</taxon>
        <taxon>Kinetoplastea</taxon>
        <taxon>Metakinetoplastina</taxon>
        <taxon>Trypanosomatida</taxon>
        <taxon>Trypanosomatidae</taxon>
        <taxon>Trypanosoma</taxon>
        <taxon>Schizotrypanum</taxon>
    </lineage>
</organism>
<dbReference type="Gene3D" id="1.20.1050.80">
    <property type="entry name" value="VPS9 domain"/>
    <property type="match status" value="1"/>
</dbReference>
<dbReference type="PANTHER" id="PTHR43215:SF14">
    <property type="entry name" value="RADIAL SPOKE HEAD 1 HOMOLOG"/>
    <property type="match status" value="1"/>
</dbReference>
<sequence length="999" mass="111487">MVAVALEFFFFVVSRILLICCLCVFTVILFYYFLLFVCLHHNKQSVVLLSQMRRWTGESESDSDPVGGENPLLPLGEFCGSGSIFFGSTALGMTSTLATRLLPPPPPAPPPQAAAAAATISSSSITAVPAEGGRNGSSVPRDGEGAPAAVSSSPESKPEKMCITMEFGDEYNGEVKMDRGTAIPHGYGTLQSSSGKHCYVGGFVNRSRDGDGKLLTERYVLWSKWKMNRPDTTNQARIDYPDGSKYCGFLTWRQDNAASQYPSRGPKTRHSKFSNWVQMNTPVRERWGELVGPNGDRYFGQWENNLPSGFGCLVTSGGDRYVGLFEEGKFHDTGTLFSLHYGRQNTCHSLLDGATFAGLCEAHSRQATEVGEGNDRENEENDHAESTLAMKGLEKERWGGVIFDGVWEKGRFVGEGYATLPCGTRIFAEWKSSTYPTNGRVFLGSFYNRPQAGMNARGWFQCFHWEPLLCGTCEELKAQEYAACALYRERLHSATTQEEVQAVLADFCGNQGAVRNALKLFRRCFYFLHGTCGKSSEIGAGLCLNKLGWCYLRKTYGGCIHRRHGRPIIVGDVDLAMTDIISFVRSVERWVVAMLGDAAVADNSSEIFVARRVLDYVLRDTHDVLLNLYLHAFKEEDASLSVALERLREQTTLDDMGVVFARQQSEEQLFDPYADAIHVIEQLERNVHTFTGKLRVLAQWSREIDLAARLAQVNLDEKSLSLLPRRQMHLESGSADDLLPIYQYVLIKARLRHLYVHAKLLVDLSSEDMFMEFTSPENFFVTTLHACTTILASLHPLLRDNCQILAPSSFFEEQLRSAIRSVKRRATQFLDVFSAHTSGICAVYDADELRDIAVGYIRAWLPETLDALPTRNCTQTERNSLILKVSELLKSATARKFSHLHDCQCPRGVAIFCWLTAAHIVSVLKLRLGILAANQTDEPAGVLWVETDVTVFLERYYRLDVQRKKGSRMGTDDALVLLLQEPLRPSLLHLAASVLLVAL</sequence>
<keyword evidence="2" id="KW-0472">Membrane</keyword>
<dbReference type="SMR" id="Q4E2K9"/>
<dbReference type="Proteomes" id="UP000002296">
    <property type="component" value="Unassembled WGS sequence"/>
</dbReference>
<proteinExistence type="predicted"/>
<protein>
    <recommendedName>
        <fullName evidence="3">VPS9 domain-containing protein</fullName>
    </recommendedName>
</protein>
<comment type="caution">
    <text evidence="4">The sequence shown here is derived from an EMBL/GenBank/DDBJ whole genome shotgun (WGS) entry which is preliminary data.</text>
</comment>
<dbReference type="InParanoid" id="Q4E2K9"/>
<reference evidence="4 5" key="1">
    <citation type="journal article" date="2005" name="Science">
        <title>The genome sequence of Trypanosoma cruzi, etiologic agent of Chagas disease.</title>
        <authorList>
            <person name="El-Sayed N.M."/>
            <person name="Myler P.J."/>
            <person name="Bartholomeu D.C."/>
            <person name="Nilsson D."/>
            <person name="Aggarwal G."/>
            <person name="Tran A.N."/>
            <person name="Ghedin E."/>
            <person name="Worthey E.A."/>
            <person name="Delcher A.L."/>
            <person name="Blandin G."/>
            <person name="Westenberger S.J."/>
            <person name="Caler E."/>
            <person name="Cerqueira G.C."/>
            <person name="Branche C."/>
            <person name="Haas B."/>
            <person name="Anupama A."/>
            <person name="Arner E."/>
            <person name="Aslund L."/>
            <person name="Attipoe P."/>
            <person name="Bontempi E."/>
            <person name="Bringaud F."/>
            <person name="Burton P."/>
            <person name="Cadag E."/>
            <person name="Campbell D.A."/>
            <person name="Carrington M."/>
            <person name="Crabtree J."/>
            <person name="Darban H."/>
            <person name="da Silveira J.F."/>
            <person name="de Jong P."/>
            <person name="Edwards K."/>
            <person name="Englund P.T."/>
            <person name="Fazelina G."/>
            <person name="Feldblyum T."/>
            <person name="Ferella M."/>
            <person name="Frasch A.C."/>
            <person name="Gull K."/>
            <person name="Horn D."/>
            <person name="Hou L."/>
            <person name="Huang Y."/>
            <person name="Kindlund E."/>
            <person name="Klingbeil M."/>
            <person name="Kluge S."/>
            <person name="Koo H."/>
            <person name="Lacerda D."/>
            <person name="Levin M.J."/>
            <person name="Lorenzi H."/>
            <person name="Louie T."/>
            <person name="Machado C.R."/>
            <person name="McCulloch R."/>
            <person name="McKenna A."/>
            <person name="Mizuno Y."/>
            <person name="Mottram J.C."/>
            <person name="Nelson S."/>
            <person name="Ochaya S."/>
            <person name="Osoegawa K."/>
            <person name="Pai G."/>
            <person name="Parsons M."/>
            <person name="Pentony M."/>
            <person name="Pettersson U."/>
            <person name="Pop M."/>
            <person name="Ramirez J.L."/>
            <person name="Rinta J."/>
            <person name="Robertson L."/>
            <person name="Salzberg S.L."/>
            <person name="Sanchez D.O."/>
            <person name="Seyler A."/>
            <person name="Sharma R."/>
            <person name="Shetty J."/>
            <person name="Simpson A.J."/>
            <person name="Sisk E."/>
            <person name="Tammi M.T."/>
            <person name="Tarleton R."/>
            <person name="Teixeira S."/>
            <person name="Van Aken S."/>
            <person name="Vogt C."/>
            <person name="Ward P.N."/>
            <person name="Wickstead B."/>
            <person name="Wortman J."/>
            <person name="White O."/>
            <person name="Fraser C.M."/>
            <person name="Stuart K.D."/>
            <person name="Andersson B."/>
        </authorList>
    </citation>
    <scope>NUCLEOTIDE SEQUENCE [LARGE SCALE GENOMIC DNA]</scope>
    <source>
        <strain evidence="4 5">CL Brener</strain>
    </source>
</reference>
<dbReference type="PaxDb" id="353153-Q4E2K9"/>
<dbReference type="SUPFAM" id="SSF109993">
    <property type="entry name" value="VPS9 domain"/>
    <property type="match status" value="1"/>
</dbReference>
<evidence type="ECO:0000256" key="1">
    <source>
        <dbReference type="SAM" id="MobiDB-lite"/>
    </source>
</evidence>
<dbReference type="OMA" id="ESFQWES"/>
<dbReference type="eggNOG" id="ENOG502QRJU">
    <property type="taxonomic scope" value="Eukaryota"/>
</dbReference>
<keyword evidence="5" id="KW-1185">Reference proteome</keyword>
<dbReference type="GeneID" id="3553640"/>
<dbReference type="InterPro" id="IPR037191">
    <property type="entry name" value="VPS9_dom_sf"/>
</dbReference>
<feature type="region of interest" description="Disordered" evidence="1">
    <location>
        <begin position="127"/>
        <end position="159"/>
    </location>
</feature>
<feature type="domain" description="VPS9" evidence="3">
    <location>
        <begin position="634"/>
        <end position="800"/>
    </location>
</feature>
<name>Q4E2K9_TRYCC</name>
<dbReference type="InterPro" id="IPR003123">
    <property type="entry name" value="VPS9"/>
</dbReference>
<keyword evidence="2" id="KW-0812">Transmembrane</keyword>
<gene>
    <name evidence="4" type="ORF">Tc00.1047053508479.160</name>
</gene>
<dbReference type="RefSeq" id="XP_820853.1">
    <property type="nucleotide sequence ID" value="XM_815760.1"/>
</dbReference>
<evidence type="ECO:0000313" key="4">
    <source>
        <dbReference type="EMBL" id="EAN99002.1"/>
    </source>
</evidence>
<evidence type="ECO:0000256" key="2">
    <source>
        <dbReference type="SAM" id="Phobius"/>
    </source>
</evidence>
<dbReference type="EMBL" id="AAHK01000033">
    <property type="protein sequence ID" value="EAN99002.1"/>
    <property type="molecule type" value="Genomic_DNA"/>
</dbReference>
<feature type="transmembrane region" description="Helical" evidence="2">
    <location>
        <begin position="12"/>
        <end position="34"/>
    </location>
</feature>
<evidence type="ECO:0000313" key="5">
    <source>
        <dbReference type="Proteomes" id="UP000002296"/>
    </source>
</evidence>
<dbReference type="KEGG" id="tcr:508479.160"/>
<dbReference type="Pfam" id="PF02204">
    <property type="entry name" value="VPS9"/>
    <property type="match status" value="1"/>
</dbReference>
<dbReference type="AlphaFoldDB" id="Q4E2K9"/>
<dbReference type="PANTHER" id="PTHR43215">
    <property type="entry name" value="RADIAL SPOKE HEAD 1 HOMOLOG"/>
    <property type="match status" value="1"/>
</dbReference>
<keyword evidence="2" id="KW-1133">Transmembrane helix</keyword>
<accession>Q4E2K9</accession>
<evidence type="ECO:0000259" key="3">
    <source>
        <dbReference type="PROSITE" id="PS51205"/>
    </source>
</evidence>
<dbReference type="PROSITE" id="PS51205">
    <property type="entry name" value="VPS9"/>
    <property type="match status" value="1"/>
</dbReference>